<dbReference type="Proteomes" id="UP000293874">
    <property type="component" value="Unassembled WGS sequence"/>
</dbReference>
<comment type="caution">
    <text evidence="2">The sequence shown here is derived from an EMBL/GenBank/DDBJ whole genome shotgun (WGS) entry which is preliminary data.</text>
</comment>
<gene>
    <name evidence="2" type="ORF">EV199_1902</name>
</gene>
<accession>A0A4Q7N4T2</accession>
<dbReference type="OrthoDB" id="673246at2"/>
<feature type="chain" id="PRO_5020804559" description="Nuclear transport factor 2 family protein" evidence="1">
    <location>
        <begin position="20"/>
        <end position="145"/>
    </location>
</feature>
<dbReference type="RefSeq" id="WP_130540348.1">
    <property type="nucleotide sequence ID" value="NZ_CP042431.1"/>
</dbReference>
<protein>
    <recommendedName>
        <fullName evidence="4">Nuclear transport factor 2 family protein</fullName>
    </recommendedName>
</protein>
<name>A0A4Q7N4T2_9BACT</name>
<evidence type="ECO:0000313" key="2">
    <source>
        <dbReference type="EMBL" id="RZS76026.1"/>
    </source>
</evidence>
<feature type="signal peptide" evidence="1">
    <location>
        <begin position="1"/>
        <end position="19"/>
    </location>
</feature>
<proteinExistence type="predicted"/>
<evidence type="ECO:0000256" key="1">
    <source>
        <dbReference type="SAM" id="SignalP"/>
    </source>
</evidence>
<keyword evidence="3" id="KW-1185">Reference proteome</keyword>
<evidence type="ECO:0000313" key="3">
    <source>
        <dbReference type="Proteomes" id="UP000293874"/>
    </source>
</evidence>
<evidence type="ECO:0008006" key="4">
    <source>
        <dbReference type="Google" id="ProtNLM"/>
    </source>
</evidence>
<dbReference type="PROSITE" id="PS51257">
    <property type="entry name" value="PROKAR_LIPOPROTEIN"/>
    <property type="match status" value="1"/>
</dbReference>
<dbReference type="AlphaFoldDB" id="A0A4Q7N4T2"/>
<organism evidence="2 3">
    <name type="scientific">Pseudobacter ginsenosidimutans</name>
    <dbReference type="NCBI Taxonomy" id="661488"/>
    <lineage>
        <taxon>Bacteria</taxon>
        <taxon>Pseudomonadati</taxon>
        <taxon>Bacteroidota</taxon>
        <taxon>Chitinophagia</taxon>
        <taxon>Chitinophagales</taxon>
        <taxon>Chitinophagaceae</taxon>
        <taxon>Pseudobacter</taxon>
    </lineage>
</organism>
<sequence>MNKFLLILFYSFISCASLAQSGVNEYKKMIDSAIIMQPAQLEGNVYLIDQNNQPYILESDKSEQKFKSISIEAKENRKLIKRGIRVWKILPVLVKNQLLITIVDFYVSYRRKNYSFLNGGGAKIKFEYSCEENQWVLIESNWSGI</sequence>
<dbReference type="EMBL" id="SGXA01000001">
    <property type="protein sequence ID" value="RZS76026.1"/>
    <property type="molecule type" value="Genomic_DNA"/>
</dbReference>
<reference evidence="2 3" key="1">
    <citation type="submission" date="2019-02" db="EMBL/GenBank/DDBJ databases">
        <title>Genomic Encyclopedia of Type Strains, Phase IV (KMG-IV): sequencing the most valuable type-strain genomes for metagenomic binning, comparative biology and taxonomic classification.</title>
        <authorList>
            <person name="Goeker M."/>
        </authorList>
    </citation>
    <scope>NUCLEOTIDE SEQUENCE [LARGE SCALE GENOMIC DNA]</scope>
    <source>
        <strain evidence="2 3">DSM 18116</strain>
    </source>
</reference>
<keyword evidence="1" id="KW-0732">Signal</keyword>